<dbReference type="Proteomes" id="UP000199202">
    <property type="component" value="Unassembled WGS sequence"/>
</dbReference>
<gene>
    <name evidence="13" type="ORF">SAMN05421869_109217</name>
</gene>
<organism evidence="13 14">
    <name type="scientific">Nonomuraea jiangxiensis</name>
    <dbReference type="NCBI Taxonomy" id="633440"/>
    <lineage>
        <taxon>Bacteria</taxon>
        <taxon>Bacillati</taxon>
        <taxon>Actinomycetota</taxon>
        <taxon>Actinomycetes</taxon>
        <taxon>Streptosporangiales</taxon>
        <taxon>Streptosporangiaceae</taxon>
        <taxon>Nonomuraea</taxon>
    </lineage>
</organism>
<keyword evidence="7" id="KW-0915">Sodium</keyword>
<feature type="transmembrane region" description="Helical" evidence="11">
    <location>
        <begin position="295"/>
        <end position="315"/>
    </location>
</feature>
<evidence type="ECO:0000256" key="9">
    <source>
        <dbReference type="ARBA" id="ARBA00023136"/>
    </source>
</evidence>
<keyword evidence="5 11" id="KW-0812">Transmembrane</keyword>
<feature type="transmembrane region" description="Helical" evidence="11">
    <location>
        <begin position="145"/>
        <end position="168"/>
    </location>
</feature>
<dbReference type="Gene3D" id="1.20.1530.20">
    <property type="match status" value="1"/>
</dbReference>
<keyword evidence="10" id="KW-0739">Sodium transport</keyword>
<dbReference type="GO" id="GO:0006814">
    <property type="term" value="P:sodium ion transport"/>
    <property type="evidence" value="ECO:0007669"/>
    <property type="project" value="UniProtKB-KW"/>
</dbReference>
<keyword evidence="9 11" id="KW-0472">Membrane</keyword>
<feature type="transmembrane region" description="Helical" evidence="11">
    <location>
        <begin position="12"/>
        <end position="31"/>
    </location>
</feature>
<evidence type="ECO:0000256" key="5">
    <source>
        <dbReference type="ARBA" id="ARBA00022692"/>
    </source>
</evidence>
<dbReference type="InterPro" id="IPR038770">
    <property type="entry name" value="Na+/solute_symporter_sf"/>
</dbReference>
<keyword evidence="8" id="KW-0406">Ion transport</keyword>
<feature type="transmembrane region" description="Helical" evidence="11">
    <location>
        <begin position="82"/>
        <end position="102"/>
    </location>
</feature>
<dbReference type="EMBL" id="FNDJ01000009">
    <property type="protein sequence ID" value="SDJ21745.1"/>
    <property type="molecule type" value="Genomic_DNA"/>
</dbReference>
<sequence length="435" mass="45008">MIAAQVPAPPGFSPLVFLLQIGVLLLLALVMGRLAVRLGMPAVVGELCSGILLGPSILAQALPSVSAWLFPADPQQSAVLDGVGQLAVLLLVAVAGAHLDLGMVRRQGATVAKVSLLGLVIPLGLGVAVGFLLPLSLLSPAREQVVFALFLGVAMCVSAIPVIAKTLLDMKLIHRDFGQLTLTAGVLDDVFGWLMLSVVSAMATTGVRAGTVLTSVATLLAVVLFAFTLGRPLVKGCFRLAARSGEAGPTVATTVVLVVLAAAGTQALGLEAVFGAFLCGVLVSEYGRPDPARLAPLRVLVMSMLAPIFFATAGLRIDLTELARPPVLLAALLILAVAIAGKFAGAYLGARFSGLSSWEGLALGAGLNARGVIEILIAMIGLRLGVLNTAAYTIIVLVAVITSLMAPPILRLAARRIEQTEAERRRLDRRFTHSA</sequence>
<feature type="transmembrane region" description="Helical" evidence="11">
    <location>
        <begin position="361"/>
        <end position="382"/>
    </location>
</feature>
<feature type="transmembrane region" description="Helical" evidence="11">
    <location>
        <begin position="389"/>
        <end position="410"/>
    </location>
</feature>
<dbReference type="GO" id="GO:0016020">
    <property type="term" value="C:membrane"/>
    <property type="evidence" value="ECO:0007669"/>
    <property type="project" value="UniProtKB-SubCell"/>
</dbReference>
<proteinExistence type="inferred from homology"/>
<evidence type="ECO:0000256" key="8">
    <source>
        <dbReference type="ARBA" id="ARBA00023065"/>
    </source>
</evidence>
<protein>
    <submittedName>
        <fullName evidence="13">Kef-type K+ transport system, membrane component KefB</fullName>
    </submittedName>
</protein>
<evidence type="ECO:0000256" key="1">
    <source>
        <dbReference type="ARBA" id="ARBA00004141"/>
    </source>
</evidence>
<feature type="transmembrane region" description="Helical" evidence="11">
    <location>
        <begin position="250"/>
        <end position="283"/>
    </location>
</feature>
<feature type="transmembrane region" description="Helical" evidence="11">
    <location>
        <begin position="43"/>
        <end position="62"/>
    </location>
</feature>
<evidence type="ECO:0000256" key="4">
    <source>
        <dbReference type="ARBA" id="ARBA00022449"/>
    </source>
</evidence>
<dbReference type="PANTHER" id="PTHR43562">
    <property type="entry name" value="NAPA-TYPE SODIUM/HYDROGEN ANTIPORTER"/>
    <property type="match status" value="1"/>
</dbReference>
<dbReference type="InterPro" id="IPR006153">
    <property type="entry name" value="Cation/H_exchanger_TM"/>
</dbReference>
<evidence type="ECO:0000256" key="11">
    <source>
        <dbReference type="SAM" id="Phobius"/>
    </source>
</evidence>
<dbReference type="GO" id="GO:1902600">
    <property type="term" value="P:proton transmembrane transport"/>
    <property type="evidence" value="ECO:0007669"/>
    <property type="project" value="InterPro"/>
</dbReference>
<dbReference type="RefSeq" id="WP_245765191.1">
    <property type="nucleotide sequence ID" value="NZ_FNDJ01000009.1"/>
</dbReference>
<dbReference type="Pfam" id="PF00999">
    <property type="entry name" value="Na_H_Exchanger"/>
    <property type="match status" value="1"/>
</dbReference>
<evidence type="ECO:0000256" key="10">
    <source>
        <dbReference type="ARBA" id="ARBA00023201"/>
    </source>
</evidence>
<feature type="transmembrane region" description="Helical" evidence="11">
    <location>
        <begin position="114"/>
        <end position="133"/>
    </location>
</feature>
<feature type="transmembrane region" description="Helical" evidence="11">
    <location>
        <begin position="209"/>
        <end position="229"/>
    </location>
</feature>
<evidence type="ECO:0000256" key="6">
    <source>
        <dbReference type="ARBA" id="ARBA00022989"/>
    </source>
</evidence>
<feature type="domain" description="Cation/H+ exchanger transmembrane" evidence="12">
    <location>
        <begin position="26"/>
        <end position="411"/>
    </location>
</feature>
<keyword evidence="3" id="KW-0813">Transport</keyword>
<dbReference type="PANTHER" id="PTHR43562:SF3">
    <property type="entry name" value="SODIUM ION_PROTON EXCHANGER (EUROFUNG)"/>
    <property type="match status" value="1"/>
</dbReference>
<evidence type="ECO:0000256" key="7">
    <source>
        <dbReference type="ARBA" id="ARBA00023053"/>
    </source>
</evidence>
<comment type="subcellular location">
    <subcellularLocation>
        <location evidence="1">Membrane</location>
        <topology evidence="1">Multi-pass membrane protein</topology>
    </subcellularLocation>
</comment>
<keyword evidence="6 11" id="KW-1133">Transmembrane helix</keyword>
<evidence type="ECO:0000259" key="12">
    <source>
        <dbReference type="Pfam" id="PF00999"/>
    </source>
</evidence>
<feature type="transmembrane region" description="Helical" evidence="11">
    <location>
        <begin position="180"/>
        <end position="203"/>
    </location>
</feature>
<dbReference type="STRING" id="633440.SAMN05421869_109217"/>
<name>A0A1G8RYV9_9ACTN</name>
<keyword evidence="14" id="KW-1185">Reference proteome</keyword>
<comment type="similarity">
    <text evidence="2">Belongs to the monovalent cation:proton antiporter 2 (CPA2) transporter (TC 2.A.37) family.</text>
</comment>
<evidence type="ECO:0000313" key="14">
    <source>
        <dbReference type="Proteomes" id="UP000199202"/>
    </source>
</evidence>
<evidence type="ECO:0000256" key="2">
    <source>
        <dbReference type="ARBA" id="ARBA00005551"/>
    </source>
</evidence>
<keyword evidence="4" id="KW-0050">Antiport</keyword>
<dbReference type="AlphaFoldDB" id="A0A1G8RYV9"/>
<evidence type="ECO:0000313" key="13">
    <source>
        <dbReference type="EMBL" id="SDJ21745.1"/>
    </source>
</evidence>
<dbReference type="GO" id="GO:0015297">
    <property type="term" value="F:antiporter activity"/>
    <property type="evidence" value="ECO:0007669"/>
    <property type="project" value="UniProtKB-KW"/>
</dbReference>
<reference evidence="13 14" key="1">
    <citation type="submission" date="2016-10" db="EMBL/GenBank/DDBJ databases">
        <authorList>
            <person name="de Groot N.N."/>
        </authorList>
    </citation>
    <scope>NUCLEOTIDE SEQUENCE [LARGE SCALE GENOMIC DNA]</scope>
    <source>
        <strain evidence="13 14">CGMCC 4.6533</strain>
    </source>
</reference>
<evidence type="ECO:0000256" key="3">
    <source>
        <dbReference type="ARBA" id="ARBA00022448"/>
    </source>
</evidence>
<accession>A0A1G8RYV9</accession>
<feature type="transmembrane region" description="Helical" evidence="11">
    <location>
        <begin position="327"/>
        <end position="349"/>
    </location>
</feature>